<dbReference type="InterPro" id="IPR052748">
    <property type="entry name" value="ISR_Activator"/>
</dbReference>
<evidence type="ECO:0000313" key="2">
    <source>
        <dbReference type="EMBL" id="VAW65605.1"/>
    </source>
</evidence>
<dbReference type="Pfam" id="PF08238">
    <property type="entry name" value="Sel1"/>
    <property type="match status" value="2"/>
</dbReference>
<evidence type="ECO:0000256" key="1">
    <source>
        <dbReference type="SAM" id="Phobius"/>
    </source>
</evidence>
<keyword evidence="1" id="KW-0472">Membrane</keyword>
<proteinExistence type="predicted"/>
<gene>
    <name evidence="2" type="ORF">MNBD_GAMMA08-2071</name>
</gene>
<sequence length="183" mass="20741">MHNIITKKQIIFYIFIALISVIAIPETALAWHLNDAKSAVRIRDFQKAYIIYKALAREKNKEAQYQLASMYKAGRGVKQNDKSAVYWFEKAALQGNPKAQYHLAISYEKGEGTNSDIKQAIKWYSEAARQNHRQAQKKLKKNNFLAGGKKTSTKSNTKTLNSLLHRAALKNDTAKINSLLSRG</sequence>
<name>A0A3B0XBG8_9ZZZZ</name>
<feature type="non-terminal residue" evidence="2">
    <location>
        <position position="183"/>
    </location>
</feature>
<dbReference type="PANTHER" id="PTHR45011:SF1">
    <property type="entry name" value="DAP3-BINDING CELL DEATH ENHANCER 1"/>
    <property type="match status" value="1"/>
</dbReference>
<dbReference type="AlphaFoldDB" id="A0A3B0XBG8"/>
<accession>A0A3B0XBG8</accession>
<feature type="transmembrane region" description="Helical" evidence="1">
    <location>
        <begin position="12"/>
        <end position="33"/>
    </location>
</feature>
<dbReference type="SUPFAM" id="SSF81901">
    <property type="entry name" value="HCP-like"/>
    <property type="match status" value="1"/>
</dbReference>
<dbReference type="SMART" id="SM00671">
    <property type="entry name" value="SEL1"/>
    <property type="match status" value="2"/>
</dbReference>
<dbReference type="Gene3D" id="1.25.40.10">
    <property type="entry name" value="Tetratricopeptide repeat domain"/>
    <property type="match status" value="1"/>
</dbReference>
<organism evidence="2">
    <name type="scientific">hydrothermal vent metagenome</name>
    <dbReference type="NCBI Taxonomy" id="652676"/>
    <lineage>
        <taxon>unclassified sequences</taxon>
        <taxon>metagenomes</taxon>
        <taxon>ecological metagenomes</taxon>
    </lineage>
</organism>
<evidence type="ECO:0008006" key="3">
    <source>
        <dbReference type="Google" id="ProtNLM"/>
    </source>
</evidence>
<reference evidence="2" key="1">
    <citation type="submission" date="2018-06" db="EMBL/GenBank/DDBJ databases">
        <authorList>
            <person name="Zhirakovskaya E."/>
        </authorList>
    </citation>
    <scope>NUCLEOTIDE SEQUENCE</scope>
</reference>
<dbReference type="PANTHER" id="PTHR45011">
    <property type="entry name" value="DAP3-BINDING CELL DEATH ENHANCER 1"/>
    <property type="match status" value="1"/>
</dbReference>
<dbReference type="EMBL" id="UOFH01000321">
    <property type="protein sequence ID" value="VAW65605.1"/>
    <property type="molecule type" value="Genomic_DNA"/>
</dbReference>
<dbReference type="InterPro" id="IPR011990">
    <property type="entry name" value="TPR-like_helical_dom_sf"/>
</dbReference>
<dbReference type="InterPro" id="IPR006597">
    <property type="entry name" value="Sel1-like"/>
</dbReference>
<protein>
    <recommendedName>
        <fullName evidence="3">TETRATRICOPEPTIDE REPEAT FAMILY PROTEIN</fullName>
    </recommendedName>
</protein>
<keyword evidence="1" id="KW-1133">Transmembrane helix</keyword>
<keyword evidence="1" id="KW-0812">Transmembrane</keyword>